<keyword evidence="3" id="KW-1185">Reference proteome</keyword>
<evidence type="ECO:0000313" key="2">
    <source>
        <dbReference type="EMBL" id="WWF04516.1"/>
    </source>
</evidence>
<keyword evidence="1" id="KW-0812">Transmembrane</keyword>
<reference evidence="2 3" key="1">
    <citation type="submission" date="2022-09" db="EMBL/GenBank/DDBJ databases">
        <title>Complete genome sequence of Janibacter terrae strain COS04-44, PCL-degrading bacteria isolated from oil spilled coast.</title>
        <authorList>
            <person name="Park H."/>
            <person name="Kim J.Y."/>
            <person name="An S.H."/>
            <person name="Lee C.M."/>
            <person name="Weon H.-Y."/>
        </authorList>
    </citation>
    <scope>NUCLEOTIDE SEQUENCE [LARGE SCALE GENOMIC DNA]</scope>
    <source>
        <strain evidence="2 3">COS04-44</strain>
    </source>
</reference>
<keyword evidence="1" id="KW-1133">Transmembrane helix</keyword>
<dbReference type="Proteomes" id="UP001381003">
    <property type="component" value="Chromosome"/>
</dbReference>
<accession>A0ABZ2FE20</accession>
<sequence length="41" mass="4406">MSERPRVRVRPLGGAVGCLGMILFSVIASVVLTVVLNLLLR</sequence>
<proteinExistence type="predicted"/>
<gene>
    <name evidence="2" type="ORF">N5P18_12580</name>
</gene>
<evidence type="ECO:0000313" key="3">
    <source>
        <dbReference type="Proteomes" id="UP001381003"/>
    </source>
</evidence>
<name>A0ABZ2FE20_9MICO</name>
<evidence type="ECO:0000256" key="1">
    <source>
        <dbReference type="SAM" id="Phobius"/>
    </source>
</evidence>
<organism evidence="2 3">
    <name type="scientific">Janibacter terrae</name>
    <dbReference type="NCBI Taxonomy" id="103817"/>
    <lineage>
        <taxon>Bacteria</taxon>
        <taxon>Bacillati</taxon>
        <taxon>Actinomycetota</taxon>
        <taxon>Actinomycetes</taxon>
        <taxon>Micrococcales</taxon>
        <taxon>Intrasporangiaceae</taxon>
        <taxon>Janibacter</taxon>
    </lineage>
</organism>
<protein>
    <submittedName>
        <fullName evidence="2">Uncharacterized protein</fullName>
    </submittedName>
</protein>
<keyword evidence="1" id="KW-0472">Membrane</keyword>
<dbReference type="EMBL" id="CP104874">
    <property type="protein sequence ID" value="WWF04516.1"/>
    <property type="molecule type" value="Genomic_DNA"/>
</dbReference>
<dbReference type="RefSeq" id="WP_255218237.1">
    <property type="nucleotide sequence ID" value="NZ_CP104874.1"/>
</dbReference>
<feature type="transmembrane region" description="Helical" evidence="1">
    <location>
        <begin position="12"/>
        <end position="40"/>
    </location>
</feature>